<reference evidence="2" key="1">
    <citation type="submission" date="2023-06" db="EMBL/GenBank/DDBJ databases">
        <authorList>
            <person name="Kurt Z."/>
        </authorList>
    </citation>
    <scope>NUCLEOTIDE SEQUENCE</scope>
</reference>
<dbReference type="EMBL" id="CAXDID020000626">
    <property type="protein sequence ID" value="CAL6107088.1"/>
    <property type="molecule type" value="Genomic_DNA"/>
</dbReference>
<feature type="transmembrane region" description="Helical" evidence="1">
    <location>
        <begin position="200"/>
        <end position="221"/>
    </location>
</feature>
<accession>A0AA86QDW6</accession>
<organism evidence="2">
    <name type="scientific">Hexamita inflata</name>
    <dbReference type="NCBI Taxonomy" id="28002"/>
    <lineage>
        <taxon>Eukaryota</taxon>
        <taxon>Metamonada</taxon>
        <taxon>Diplomonadida</taxon>
        <taxon>Hexamitidae</taxon>
        <taxon>Hexamitinae</taxon>
        <taxon>Hexamita</taxon>
    </lineage>
</organism>
<name>A0AA86QDW6_9EUKA</name>
<gene>
    <name evidence="2" type="ORF">HINF_LOCUS45021</name>
    <name evidence="3" type="ORF">HINF_LOCUS74251</name>
</gene>
<evidence type="ECO:0000313" key="4">
    <source>
        <dbReference type="Proteomes" id="UP001642409"/>
    </source>
</evidence>
<keyword evidence="4" id="KW-1185">Reference proteome</keyword>
<dbReference type="AlphaFoldDB" id="A0AA86QDW6"/>
<evidence type="ECO:0000256" key="1">
    <source>
        <dbReference type="SAM" id="Phobius"/>
    </source>
</evidence>
<reference evidence="3 4" key="2">
    <citation type="submission" date="2024-07" db="EMBL/GenBank/DDBJ databases">
        <authorList>
            <person name="Akdeniz Z."/>
        </authorList>
    </citation>
    <scope>NUCLEOTIDE SEQUENCE [LARGE SCALE GENOMIC DNA]</scope>
</reference>
<sequence length="273" mass="30762">MSNLSLGSTLCCLCCGLLCGFFPRPVLIFRWICCLSGSSCSTTFPFLLYRLFGAFFVSIIQCGMFFFSSMSESQHQIYNCSSISRQNLQGQDARYFSTRYRLQSTTYTVRVQPSVLRNSKPQPMNSKTDLGMKQLKYGQNGAYAVYVACVQYSQSKVGQFDNTRSLANIFKPKIPRDSTRQYHPRVGKLCRCDAKNRQELALVASVASALSFIGGGVDYIYTVFCEYLRQCEFQIPRSFVGVSQPTALSDDMTCIIVCNCVLQQSISFIVQRK</sequence>
<evidence type="ECO:0000313" key="2">
    <source>
        <dbReference type="EMBL" id="CAI9957376.1"/>
    </source>
</evidence>
<keyword evidence="1" id="KW-0472">Membrane</keyword>
<keyword evidence="1" id="KW-1133">Transmembrane helix</keyword>
<protein>
    <submittedName>
        <fullName evidence="3">Hypothetical_protein</fullName>
    </submittedName>
</protein>
<feature type="transmembrane region" description="Helical" evidence="1">
    <location>
        <begin position="46"/>
        <end position="67"/>
    </location>
</feature>
<dbReference type="Proteomes" id="UP001642409">
    <property type="component" value="Unassembled WGS sequence"/>
</dbReference>
<comment type="caution">
    <text evidence="2">The sequence shown here is derived from an EMBL/GenBank/DDBJ whole genome shotgun (WGS) entry which is preliminary data.</text>
</comment>
<proteinExistence type="predicted"/>
<evidence type="ECO:0000313" key="3">
    <source>
        <dbReference type="EMBL" id="CAL6107088.1"/>
    </source>
</evidence>
<dbReference type="EMBL" id="CATOUU010000886">
    <property type="protein sequence ID" value="CAI9957376.1"/>
    <property type="molecule type" value="Genomic_DNA"/>
</dbReference>
<keyword evidence="1" id="KW-0812">Transmembrane</keyword>